<accession>A0A3G5AGV8</accession>
<dbReference type="EMBL" id="MK072502">
    <property type="protein sequence ID" value="AYV86360.1"/>
    <property type="molecule type" value="Genomic_DNA"/>
</dbReference>
<gene>
    <name evidence="1" type="ORF">Solumvirus5_27</name>
</gene>
<evidence type="ECO:0000313" key="1">
    <source>
        <dbReference type="EMBL" id="AYV86360.1"/>
    </source>
</evidence>
<protein>
    <submittedName>
        <fullName evidence="1">Uncharacterized protein</fullName>
    </submittedName>
</protein>
<name>A0A3G5AGV8_9VIRU</name>
<organism evidence="1">
    <name type="scientific">Solumvirus sp</name>
    <dbReference type="NCBI Taxonomy" id="2487773"/>
    <lineage>
        <taxon>Viruses</taxon>
        <taxon>Pithoviruses</taxon>
    </lineage>
</organism>
<reference evidence="1" key="1">
    <citation type="submission" date="2018-10" db="EMBL/GenBank/DDBJ databases">
        <title>Hidden diversity of soil giant viruses.</title>
        <authorList>
            <person name="Schulz F."/>
            <person name="Alteio L."/>
            <person name="Goudeau D."/>
            <person name="Ryan E.M."/>
            <person name="Malmstrom R.R."/>
            <person name="Blanchard J."/>
            <person name="Woyke T."/>
        </authorList>
    </citation>
    <scope>NUCLEOTIDE SEQUENCE</scope>
    <source>
        <strain evidence="1">SMV1</strain>
    </source>
</reference>
<proteinExistence type="predicted"/>
<sequence length="288" mass="29695">MCSTGNCGKAVFGGMSRPAIQYNTTTAYVKQPTPVTTTVLGSGPALPPTSLSPVTTTATIPGCAYSTIQQVTTSAPAATANRLGTISGSTTSVSTAATGCCTVPGPNNENIAPVVPTQFRPNSAISFTDYAGRTSGTDQVMQTTCVVSGWYTPDSKTYQNLPAGLQAYPSVHTFMKVSLMTMLFGNIVIRNTSQSNSAYQQFSVDIPVPGLPPANLAGTVTAVLAGFDQTTGTETPQDVVPVVADLPPASSAASNLIRMTITMTGILFATGSRLDLNFALSYISNPVA</sequence>